<keyword evidence="9" id="KW-0378">Hydrolase</keyword>
<dbReference type="SUPFAM" id="SSF53474">
    <property type="entry name" value="alpha/beta-Hydrolases"/>
    <property type="match status" value="1"/>
</dbReference>
<name>A0A3M7SS14_BRAPC</name>
<dbReference type="InterPro" id="IPR033906">
    <property type="entry name" value="Lipase_N"/>
</dbReference>
<dbReference type="OrthoDB" id="199913at2759"/>
<dbReference type="InterPro" id="IPR029058">
    <property type="entry name" value="AB_hydrolase_fold"/>
</dbReference>
<dbReference type="GO" id="GO:0016042">
    <property type="term" value="P:lipid catabolic process"/>
    <property type="evidence" value="ECO:0007669"/>
    <property type="project" value="TreeGrafter"/>
</dbReference>
<dbReference type="PIRSF" id="PIRSF000865">
    <property type="entry name" value="Lipoprotein_lipase_LIPH"/>
    <property type="match status" value="1"/>
</dbReference>
<sequence length="500" mass="55250">MKFYHLLIIGLFIGSAYNQETTTTRRPLYGPYPPDTQICYPEGCFSNSYPFNFTGNYLPLHPDELNTEFLLFTRQNKDQEQLLSYKNLNLASTNFNRLLPLKMIIHGFGNDRSTSWLNRMKNEILNQESANVIVVGWGNGATFPLYNNASTNIRLVGKQAGILVNEIRKEYYSANPRSLNVHCIGHSLGAHACGFASNAASIRFNRISGLDTAGPFFEDMDPAVRLDPTDADLVDSIHTNAGSLLSFAFGIMMPVGHVDFYVNGGEFQPGCPGLSSIIGELIGGNADPTQKVGCSHNKVLDYFIESIRSPCTFVGFACDSKENFENGQCISCTNDKCSAMGYYTLNFRGRGSMFLKTTVDAPFCGYHHKFELQISSNSQKTAGEILIDTNAGDQVALTKTSDDINPGSVITRMFVTPSDLSYTPAVNLQFNKKSKPFFGSDPNAVKFSFDKLKLTNVEVDEIYSRCAANTEISDKQVLSVPIKGNDCTVRSFLSKILSRK</sequence>
<evidence type="ECO:0000256" key="6">
    <source>
        <dbReference type="RuleBase" id="RU004262"/>
    </source>
</evidence>
<comment type="subcellular location">
    <subcellularLocation>
        <location evidence="1">Secreted</location>
    </subcellularLocation>
</comment>
<dbReference type="PANTHER" id="PTHR11610:SF186">
    <property type="entry name" value="FI22312P1"/>
    <property type="match status" value="1"/>
</dbReference>
<feature type="domain" description="Lipase" evidence="8">
    <location>
        <begin position="41"/>
        <end position="363"/>
    </location>
</feature>
<feature type="binding site" evidence="5">
    <location>
        <position position="230"/>
    </location>
    <ligand>
        <name>Ca(2+)</name>
        <dbReference type="ChEBI" id="CHEBI:29108"/>
    </ligand>
</feature>
<feature type="active site" description="Charge relay system" evidence="4">
    <location>
        <position position="296"/>
    </location>
</feature>
<feature type="active site" description="Nucleophile" evidence="4">
    <location>
        <position position="187"/>
    </location>
</feature>
<evidence type="ECO:0000313" key="9">
    <source>
        <dbReference type="EMBL" id="RNA38499.1"/>
    </source>
</evidence>
<dbReference type="PRINTS" id="PR00821">
    <property type="entry name" value="TAGLIPASE"/>
</dbReference>
<evidence type="ECO:0000256" key="2">
    <source>
        <dbReference type="ARBA" id="ARBA00010701"/>
    </source>
</evidence>
<dbReference type="GO" id="GO:0106435">
    <property type="term" value="F:carboxylesterase activity"/>
    <property type="evidence" value="ECO:0007669"/>
    <property type="project" value="UniProtKB-EC"/>
</dbReference>
<dbReference type="Proteomes" id="UP000276133">
    <property type="component" value="Unassembled WGS sequence"/>
</dbReference>
<dbReference type="GO" id="GO:0016298">
    <property type="term" value="F:lipase activity"/>
    <property type="evidence" value="ECO:0007669"/>
    <property type="project" value="InterPro"/>
</dbReference>
<dbReference type="CDD" id="cd00707">
    <property type="entry name" value="Pancreat_lipase_like"/>
    <property type="match status" value="1"/>
</dbReference>
<dbReference type="STRING" id="10195.A0A3M7SS14"/>
<dbReference type="Gene3D" id="3.40.50.1820">
    <property type="entry name" value="alpha/beta hydrolase"/>
    <property type="match status" value="1"/>
</dbReference>
<dbReference type="PANTHER" id="PTHR11610">
    <property type="entry name" value="LIPASE"/>
    <property type="match status" value="1"/>
</dbReference>
<dbReference type="GO" id="GO:0046872">
    <property type="term" value="F:metal ion binding"/>
    <property type="evidence" value="ECO:0007669"/>
    <property type="project" value="UniProtKB-KW"/>
</dbReference>
<evidence type="ECO:0000256" key="3">
    <source>
        <dbReference type="ARBA" id="ARBA00022525"/>
    </source>
</evidence>
<keyword evidence="5" id="KW-0479">Metal-binding</keyword>
<gene>
    <name evidence="9" type="ORF">BpHYR1_039271</name>
</gene>
<reference evidence="9 10" key="1">
    <citation type="journal article" date="2018" name="Sci. Rep.">
        <title>Genomic signatures of local adaptation to the degree of environmental predictability in rotifers.</title>
        <authorList>
            <person name="Franch-Gras L."/>
            <person name="Hahn C."/>
            <person name="Garcia-Roger E.M."/>
            <person name="Carmona M.J."/>
            <person name="Serra M."/>
            <person name="Gomez A."/>
        </authorList>
    </citation>
    <scope>NUCLEOTIDE SEQUENCE [LARGE SCALE GENOMIC DNA]</scope>
    <source>
        <strain evidence="9">HYR1</strain>
    </source>
</reference>
<evidence type="ECO:0000256" key="4">
    <source>
        <dbReference type="PIRSR" id="PIRSR000865-1"/>
    </source>
</evidence>
<feature type="active site" description="Charge relay system" evidence="4">
    <location>
        <position position="211"/>
    </location>
</feature>
<dbReference type="InterPro" id="IPR016272">
    <property type="entry name" value="Lipase_LIPH"/>
</dbReference>
<dbReference type="EC" id="3.1.1.1" evidence="9"/>
<proteinExistence type="inferred from homology"/>
<keyword evidence="10" id="KW-1185">Reference proteome</keyword>
<organism evidence="9 10">
    <name type="scientific">Brachionus plicatilis</name>
    <name type="common">Marine rotifer</name>
    <name type="synonym">Brachionus muelleri</name>
    <dbReference type="NCBI Taxonomy" id="10195"/>
    <lineage>
        <taxon>Eukaryota</taxon>
        <taxon>Metazoa</taxon>
        <taxon>Spiralia</taxon>
        <taxon>Gnathifera</taxon>
        <taxon>Rotifera</taxon>
        <taxon>Eurotatoria</taxon>
        <taxon>Monogononta</taxon>
        <taxon>Pseudotrocha</taxon>
        <taxon>Ploima</taxon>
        <taxon>Brachionidae</taxon>
        <taxon>Brachionus</taxon>
    </lineage>
</organism>
<dbReference type="InterPro" id="IPR013818">
    <property type="entry name" value="Lipase"/>
</dbReference>
<evidence type="ECO:0000256" key="7">
    <source>
        <dbReference type="SAM" id="SignalP"/>
    </source>
</evidence>
<evidence type="ECO:0000259" key="8">
    <source>
        <dbReference type="Pfam" id="PF00151"/>
    </source>
</evidence>
<keyword evidence="5" id="KW-0106">Calcium</keyword>
<comment type="similarity">
    <text evidence="2 6">Belongs to the AB hydrolase superfamily. Lipase family.</text>
</comment>
<dbReference type="EMBL" id="REGN01000862">
    <property type="protein sequence ID" value="RNA38499.1"/>
    <property type="molecule type" value="Genomic_DNA"/>
</dbReference>
<feature type="binding site" evidence="5">
    <location>
        <position position="227"/>
    </location>
    <ligand>
        <name>Ca(2+)</name>
        <dbReference type="ChEBI" id="CHEBI:29108"/>
    </ligand>
</feature>
<feature type="binding site" evidence="5">
    <location>
        <position position="225"/>
    </location>
    <ligand>
        <name>Ca(2+)</name>
        <dbReference type="ChEBI" id="CHEBI:29108"/>
    </ligand>
</feature>
<keyword evidence="7" id="KW-0732">Signal</keyword>
<dbReference type="AlphaFoldDB" id="A0A3M7SS14"/>
<evidence type="ECO:0000313" key="10">
    <source>
        <dbReference type="Proteomes" id="UP000276133"/>
    </source>
</evidence>
<feature type="signal peptide" evidence="7">
    <location>
        <begin position="1"/>
        <end position="18"/>
    </location>
</feature>
<dbReference type="InterPro" id="IPR000734">
    <property type="entry name" value="TAG_lipase"/>
</dbReference>
<feature type="chain" id="PRO_5017975661" evidence="7">
    <location>
        <begin position="19"/>
        <end position="500"/>
    </location>
</feature>
<dbReference type="Pfam" id="PF00151">
    <property type="entry name" value="Lipase"/>
    <property type="match status" value="1"/>
</dbReference>
<keyword evidence="3" id="KW-0964">Secreted</keyword>
<accession>A0A3M7SS14</accession>
<protein>
    <submittedName>
        <fullName evidence="9">Pancreatic triacylglycerol lipase-like</fullName>
        <ecNumber evidence="9">3.1.1.1</ecNumber>
    </submittedName>
</protein>
<evidence type="ECO:0000256" key="5">
    <source>
        <dbReference type="PIRSR" id="PIRSR000865-2"/>
    </source>
</evidence>
<evidence type="ECO:0000256" key="1">
    <source>
        <dbReference type="ARBA" id="ARBA00004613"/>
    </source>
</evidence>
<comment type="caution">
    <text evidence="9">The sequence shown here is derived from an EMBL/GenBank/DDBJ whole genome shotgun (WGS) entry which is preliminary data.</text>
</comment>
<dbReference type="GO" id="GO:0005615">
    <property type="term" value="C:extracellular space"/>
    <property type="evidence" value="ECO:0007669"/>
    <property type="project" value="TreeGrafter"/>
</dbReference>